<dbReference type="Proteomes" id="UP000805193">
    <property type="component" value="Unassembled WGS sequence"/>
</dbReference>
<accession>A0AC60Q7X1</accession>
<dbReference type="EMBL" id="JABSTQ010009376">
    <property type="protein sequence ID" value="KAG0429837.1"/>
    <property type="molecule type" value="Genomic_DNA"/>
</dbReference>
<organism evidence="1 2">
    <name type="scientific">Ixodes persulcatus</name>
    <name type="common">Taiga tick</name>
    <dbReference type="NCBI Taxonomy" id="34615"/>
    <lineage>
        <taxon>Eukaryota</taxon>
        <taxon>Metazoa</taxon>
        <taxon>Ecdysozoa</taxon>
        <taxon>Arthropoda</taxon>
        <taxon>Chelicerata</taxon>
        <taxon>Arachnida</taxon>
        <taxon>Acari</taxon>
        <taxon>Parasitiformes</taxon>
        <taxon>Ixodida</taxon>
        <taxon>Ixodoidea</taxon>
        <taxon>Ixodidae</taxon>
        <taxon>Ixodinae</taxon>
        <taxon>Ixodes</taxon>
    </lineage>
</organism>
<comment type="caution">
    <text evidence="1">The sequence shown here is derived from an EMBL/GenBank/DDBJ whole genome shotgun (WGS) entry which is preliminary data.</text>
</comment>
<evidence type="ECO:0000313" key="2">
    <source>
        <dbReference type="Proteomes" id="UP000805193"/>
    </source>
</evidence>
<keyword evidence="2" id="KW-1185">Reference proteome</keyword>
<proteinExistence type="predicted"/>
<evidence type="ECO:0000313" key="1">
    <source>
        <dbReference type="EMBL" id="KAG0429837.1"/>
    </source>
</evidence>
<protein>
    <submittedName>
        <fullName evidence="1">Uncharacterized protein</fullName>
    </submittedName>
</protein>
<name>A0AC60Q7X1_IXOPE</name>
<gene>
    <name evidence="1" type="ORF">HPB47_023243</name>
</gene>
<reference evidence="1 2" key="1">
    <citation type="journal article" date="2020" name="Cell">
        <title>Large-Scale Comparative Analyses of Tick Genomes Elucidate Their Genetic Diversity and Vector Capacities.</title>
        <authorList>
            <consortium name="Tick Genome and Microbiome Consortium (TIGMIC)"/>
            <person name="Jia N."/>
            <person name="Wang J."/>
            <person name="Shi W."/>
            <person name="Du L."/>
            <person name="Sun Y."/>
            <person name="Zhan W."/>
            <person name="Jiang J.F."/>
            <person name="Wang Q."/>
            <person name="Zhang B."/>
            <person name="Ji P."/>
            <person name="Bell-Sakyi L."/>
            <person name="Cui X.M."/>
            <person name="Yuan T.T."/>
            <person name="Jiang B.G."/>
            <person name="Yang W.F."/>
            <person name="Lam T.T."/>
            <person name="Chang Q.C."/>
            <person name="Ding S.J."/>
            <person name="Wang X.J."/>
            <person name="Zhu J.G."/>
            <person name="Ruan X.D."/>
            <person name="Zhao L."/>
            <person name="Wei J.T."/>
            <person name="Ye R.Z."/>
            <person name="Que T.C."/>
            <person name="Du C.H."/>
            <person name="Zhou Y.H."/>
            <person name="Cheng J.X."/>
            <person name="Dai P.F."/>
            <person name="Guo W.B."/>
            <person name="Han X.H."/>
            <person name="Huang E.J."/>
            <person name="Li L.F."/>
            <person name="Wei W."/>
            <person name="Gao Y.C."/>
            <person name="Liu J.Z."/>
            <person name="Shao H.Z."/>
            <person name="Wang X."/>
            <person name="Wang C.C."/>
            <person name="Yang T.C."/>
            <person name="Huo Q.B."/>
            <person name="Li W."/>
            <person name="Chen H.Y."/>
            <person name="Chen S.E."/>
            <person name="Zhou L.G."/>
            <person name="Ni X.B."/>
            <person name="Tian J.H."/>
            <person name="Sheng Y."/>
            <person name="Liu T."/>
            <person name="Pan Y.S."/>
            <person name="Xia L.Y."/>
            <person name="Li J."/>
            <person name="Zhao F."/>
            <person name="Cao W.C."/>
        </authorList>
    </citation>
    <scope>NUCLEOTIDE SEQUENCE [LARGE SCALE GENOMIC DNA]</scope>
    <source>
        <strain evidence="1">Iper-2018</strain>
    </source>
</reference>
<sequence length="224" mass="25728">MASVVGNSRFQPQKPCTRLNISGLFSEQFLQNRSNELQRLRHQVQQKHQYTKDYNDRRRAVKIPRFRVGVWVRVKKSGKVAKGESAFGPPLCTMKRVGWWTFQLEDGRVWNALKLATAPEPSQASHQQRTPAAVQSDQPSHAATLAADNSAKLQSSGNSWGEQRRQNPQRPHQRRRTPAPFHGESYEDIDDQVQQYEREALHNGWTREQCVQNAYVALEATVRN</sequence>